<evidence type="ECO:0000313" key="3">
    <source>
        <dbReference type="Proteomes" id="UP000007015"/>
    </source>
</evidence>
<dbReference type="EMBL" id="CM000134">
    <property type="protein sequence ID" value="EAZ08908.1"/>
    <property type="molecule type" value="Genomic_DNA"/>
</dbReference>
<feature type="compositionally biased region" description="Low complexity" evidence="1">
    <location>
        <begin position="7"/>
        <end position="21"/>
    </location>
</feature>
<organism evidence="2 3">
    <name type="scientific">Oryza sativa subsp. indica</name>
    <name type="common">Rice</name>
    <dbReference type="NCBI Taxonomy" id="39946"/>
    <lineage>
        <taxon>Eukaryota</taxon>
        <taxon>Viridiplantae</taxon>
        <taxon>Streptophyta</taxon>
        <taxon>Embryophyta</taxon>
        <taxon>Tracheophyta</taxon>
        <taxon>Spermatophyta</taxon>
        <taxon>Magnoliopsida</taxon>
        <taxon>Liliopsida</taxon>
        <taxon>Poales</taxon>
        <taxon>Poaceae</taxon>
        <taxon>BOP clade</taxon>
        <taxon>Oryzoideae</taxon>
        <taxon>Oryzeae</taxon>
        <taxon>Oryzinae</taxon>
        <taxon>Oryza</taxon>
        <taxon>Oryza sativa</taxon>
    </lineage>
</organism>
<dbReference type="Gramene" id="BGIOSGA030663-TA">
    <property type="protein sequence ID" value="BGIOSGA030663-PA"/>
    <property type="gene ID" value="BGIOSGA030663"/>
</dbReference>
<evidence type="ECO:0000313" key="2">
    <source>
        <dbReference type="EMBL" id="EAZ08908.1"/>
    </source>
</evidence>
<reference evidence="2 3" key="1">
    <citation type="journal article" date="2005" name="PLoS Biol.">
        <title>The genomes of Oryza sativa: a history of duplications.</title>
        <authorList>
            <person name="Yu J."/>
            <person name="Wang J."/>
            <person name="Lin W."/>
            <person name="Li S."/>
            <person name="Li H."/>
            <person name="Zhou J."/>
            <person name="Ni P."/>
            <person name="Dong W."/>
            <person name="Hu S."/>
            <person name="Zeng C."/>
            <person name="Zhang J."/>
            <person name="Zhang Y."/>
            <person name="Li R."/>
            <person name="Xu Z."/>
            <person name="Li S."/>
            <person name="Li X."/>
            <person name="Zheng H."/>
            <person name="Cong L."/>
            <person name="Lin L."/>
            <person name="Yin J."/>
            <person name="Geng J."/>
            <person name="Li G."/>
            <person name="Shi J."/>
            <person name="Liu J."/>
            <person name="Lv H."/>
            <person name="Li J."/>
            <person name="Wang J."/>
            <person name="Deng Y."/>
            <person name="Ran L."/>
            <person name="Shi X."/>
            <person name="Wang X."/>
            <person name="Wu Q."/>
            <person name="Li C."/>
            <person name="Ren X."/>
            <person name="Wang J."/>
            <person name="Wang X."/>
            <person name="Li D."/>
            <person name="Liu D."/>
            <person name="Zhang X."/>
            <person name="Ji Z."/>
            <person name="Zhao W."/>
            <person name="Sun Y."/>
            <person name="Zhang Z."/>
            <person name="Bao J."/>
            <person name="Han Y."/>
            <person name="Dong L."/>
            <person name="Ji J."/>
            <person name="Chen P."/>
            <person name="Wu S."/>
            <person name="Liu J."/>
            <person name="Xiao Y."/>
            <person name="Bu D."/>
            <person name="Tan J."/>
            <person name="Yang L."/>
            <person name="Ye C."/>
            <person name="Zhang J."/>
            <person name="Xu J."/>
            <person name="Zhou Y."/>
            <person name="Yu Y."/>
            <person name="Zhang B."/>
            <person name="Zhuang S."/>
            <person name="Wei H."/>
            <person name="Liu B."/>
            <person name="Lei M."/>
            <person name="Yu H."/>
            <person name="Li Y."/>
            <person name="Xu H."/>
            <person name="Wei S."/>
            <person name="He X."/>
            <person name="Fang L."/>
            <person name="Zhang Z."/>
            <person name="Zhang Y."/>
            <person name="Huang X."/>
            <person name="Su Z."/>
            <person name="Tong W."/>
            <person name="Li J."/>
            <person name="Tong Z."/>
            <person name="Li S."/>
            <person name="Ye J."/>
            <person name="Wang L."/>
            <person name="Fang L."/>
            <person name="Lei T."/>
            <person name="Chen C."/>
            <person name="Chen H."/>
            <person name="Xu Z."/>
            <person name="Li H."/>
            <person name="Huang H."/>
            <person name="Zhang F."/>
            <person name="Xu H."/>
            <person name="Li N."/>
            <person name="Zhao C."/>
            <person name="Li S."/>
            <person name="Dong L."/>
            <person name="Huang Y."/>
            <person name="Li L."/>
            <person name="Xi Y."/>
            <person name="Qi Q."/>
            <person name="Li W."/>
            <person name="Zhang B."/>
            <person name="Hu W."/>
            <person name="Zhang Y."/>
            <person name="Tian X."/>
            <person name="Jiao Y."/>
            <person name="Liang X."/>
            <person name="Jin J."/>
            <person name="Gao L."/>
            <person name="Zheng W."/>
            <person name="Hao B."/>
            <person name="Liu S."/>
            <person name="Wang W."/>
            <person name="Yuan L."/>
            <person name="Cao M."/>
            <person name="McDermott J."/>
            <person name="Samudrala R."/>
            <person name="Wang J."/>
            <person name="Wong G.K."/>
            <person name="Yang H."/>
        </authorList>
    </citation>
    <scope>NUCLEOTIDE SEQUENCE [LARGE SCALE GENOMIC DNA]</scope>
    <source>
        <strain evidence="3">cv. 93-11</strain>
    </source>
</reference>
<gene>
    <name evidence="2" type="ORF">OsI_31173</name>
</gene>
<dbReference type="AlphaFoldDB" id="A2Z0P7"/>
<name>A2Z0P7_ORYSI</name>
<feature type="compositionally biased region" description="Basic and acidic residues" evidence="1">
    <location>
        <begin position="77"/>
        <end position="91"/>
    </location>
</feature>
<dbReference type="Proteomes" id="UP000007015">
    <property type="component" value="Chromosome 9"/>
</dbReference>
<feature type="compositionally biased region" description="Polar residues" evidence="1">
    <location>
        <begin position="92"/>
        <end position="102"/>
    </location>
</feature>
<proteinExistence type="predicted"/>
<accession>A2Z0P7</accession>
<evidence type="ECO:0000256" key="1">
    <source>
        <dbReference type="SAM" id="MobiDB-lite"/>
    </source>
</evidence>
<feature type="region of interest" description="Disordered" evidence="1">
    <location>
        <begin position="1"/>
        <end position="41"/>
    </location>
</feature>
<keyword evidence="3" id="KW-1185">Reference proteome</keyword>
<sequence length="102" mass="10998">MRDAMVRRSATASSGRRSISRMLSGVRRSTNEETELSSSTHVEFSARALEIGFNDGNELSGSMGAHGAIGLDLGVLRMKERPPRPQSHSDEVLSSPSANFHA</sequence>
<dbReference type="HOGENOM" id="CLU_2282123_0_0_1"/>
<feature type="region of interest" description="Disordered" evidence="1">
    <location>
        <begin position="77"/>
        <end position="102"/>
    </location>
</feature>
<protein>
    <submittedName>
        <fullName evidence="2">Uncharacterized protein</fullName>
    </submittedName>
</protein>